<feature type="transmembrane region" description="Helical" evidence="1">
    <location>
        <begin position="89"/>
        <end position="109"/>
    </location>
</feature>
<evidence type="ECO:0000256" key="1">
    <source>
        <dbReference type="SAM" id="Phobius"/>
    </source>
</evidence>
<keyword evidence="1" id="KW-0472">Membrane</keyword>
<protein>
    <submittedName>
        <fullName evidence="2">Uncharacterized protein</fullName>
    </submittedName>
</protein>
<dbReference type="EMBL" id="JNBR01001386">
    <property type="protein sequence ID" value="OQR88275.1"/>
    <property type="molecule type" value="Genomic_DNA"/>
</dbReference>
<comment type="caution">
    <text evidence="2">The sequence shown here is derived from an EMBL/GenBank/DDBJ whole genome shotgun (WGS) entry which is preliminary data.</text>
</comment>
<keyword evidence="1" id="KW-1133">Transmembrane helix</keyword>
<keyword evidence="1" id="KW-0812">Transmembrane</keyword>
<evidence type="ECO:0000313" key="3">
    <source>
        <dbReference type="Proteomes" id="UP000243579"/>
    </source>
</evidence>
<organism evidence="2 3">
    <name type="scientific">Achlya hypogyna</name>
    <name type="common">Oomycete</name>
    <name type="synonym">Protoachlya hypogyna</name>
    <dbReference type="NCBI Taxonomy" id="1202772"/>
    <lineage>
        <taxon>Eukaryota</taxon>
        <taxon>Sar</taxon>
        <taxon>Stramenopiles</taxon>
        <taxon>Oomycota</taxon>
        <taxon>Saprolegniomycetes</taxon>
        <taxon>Saprolegniales</taxon>
        <taxon>Achlyaceae</taxon>
        <taxon>Achlya</taxon>
    </lineage>
</organism>
<dbReference type="Proteomes" id="UP000243579">
    <property type="component" value="Unassembled WGS sequence"/>
</dbReference>
<sequence>MIARTAKTLRLSLSRSFTASSRRLAGDHHPHTVFDDKTFTRKNVGGFVWTFVVGGTRSFTASARRLAGDHHPHTVFHDKSFTRKNVGGFVWTFVIGGTVATLGICHNWIRSFTASARRLAGDNHPHTVFHDKSFTRKNVGGFVWTFVIGGTVATLGICQFQNYKGGFPQQK</sequence>
<feature type="transmembrane region" description="Helical" evidence="1">
    <location>
        <begin position="141"/>
        <end position="160"/>
    </location>
</feature>
<gene>
    <name evidence="2" type="ORF">ACHHYP_06997</name>
</gene>
<proteinExistence type="predicted"/>
<name>A0A1V9YR80_ACHHY</name>
<dbReference type="AlphaFoldDB" id="A0A1V9YR80"/>
<evidence type="ECO:0000313" key="2">
    <source>
        <dbReference type="EMBL" id="OQR88275.1"/>
    </source>
</evidence>
<accession>A0A1V9YR80</accession>
<keyword evidence="3" id="KW-1185">Reference proteome</keyword>
<dbReference type="OrthoDB" id="75870at2759"/>
<reference evidence="2 3" key="1">
    <citation type="journal article" date="2014" name="Genome Biol. Evol.">
        <title>The secreted proteins of Achlya hypogyna and Thraustotheca clavata identify the ancestral oomycete secretome and reveal gene acquisitions by horizontal gene transfer.</title>
        <authorList>
            <person name="Misner I."/>
            <person name="Blouin N."/>
            <person name="Leonard G."/>
            <person name="Richards T.A."/>
            <person name="Lane C.E."/>
        </authorList>
    </citation>
    <scope>NUCLEOTIDE SEQUENCE [LARGE SCALE GENOMIC DNA]</scope>
    <source>
        <strain evidence="2 3">ATCC 48635</strain>
    </source>
</reference>